<feature type="non-terminal residue" evidence="1">
    <location>
        <position position="1"/>
    </location>
</feature>
<feature type="non-terminal residue" evidence="1">
    <location>
        <position position="475"/>
    </location>
</feature>
<reference evidence="1" key="1">
    <citation type="journal article" date="2014" name="Front. Microbiol.">
        <title>High frequency of phylogenetically diverse reductive dehalogenase-homologous genes in deep subseafloor sedimentary metagenomes.</title>
        <authorList>
            <person name="Kawai M."/>
            <person name="Futagami T."/>
            <person name="Toyoda A."/>
            <person name="Takaki Y."/>
            <person name="Nishi S."/>
            <person name="Hori S."/>
            <person name="Arai W."/>
            <person name="Tsubouchi T."/>
            <person name="Morono Y."/>
            <person name="Uchiyama I."/>
            <person name="Ito T."/>
            <person name="Fujiyama A."/>
            <person name="Inagaki F."/>
            <person name="Takami H."/>
        </authorList>
    </citation>
    <scope>NUCLEOTIDE SEQUENCE</scope>
    <source>
        <strain evidence="1">Expedition CK06-06</strain>
    </source>
</reference>
<accession>X0T7T7</accession>
<proteinExistence type="predicted"/>
<name>X0T7T7_9ZZZZ</name>
<dbReference type="AlphaFoldDB" id="X0T7T7"/>
<comment type="caution">
    <text evidence="1">The sequence shown here is derived from an EMBL/GenBank/DDBJ whole genome shotgun (WGS) entry which is preliminary data.</text>
</comment>
<evidence type="ECO:0000313" key="1">
    <source>
        <dbReference type="EMBL" id="GAF83396.1"/>
    </source>
</evidence>
<sequence length="475" mass="49850">VGYALLAIKGANASAAGPHMQFTTASDDYPLLQIWPWTHDNVGLLFDCYYDGATKSSDAGSNFMIQKQSDLLKFRAESSIAQGSGVTFLTAMQIEADGEIMHAPGSALKTYWRDAAISVSSQTDGHLDLEADVSIDLNAYTEITGLDAVTNMIAKFYGDGAGYARIAVDTATGEDAQISFMDAGATKWTIGNEGGVDALHFNVGTGAFSTTSAMVITTAGGVGLGTIVPDNRLHLANAAATGSNNILLKLQNTTTAADVRVGMLFSTNAGVAAATDGAFIQAHNDGVTGAGHLSFGSVLNLGFTENVRFLRTGEVGIGTTTVPHGGVGVAKLAIDGDAGTFANGAYIQLTNNNDDYPLLGFYPYLHDNIHMLWDCYLDSGGVGRSSDAGSNFNIRKNSDVLAFQAEAGIAAGNAVTLVTAFQIEADAEVMFSPGAARKFYYRDADIWIASLNDSYLDIEANTAVRIGCDLWVLDS</sequence>
<dbReference type="EMBL" id="BARS01003481">
    <property type="protein sequence ID" value="GAF83396.1"/>
    <property type="molecule type" value="Genomic_DNA"/>
</dbReference>
<gene>
    <name evidence="1" type="ORF">S01H1_06758</name>
</gene>
<organism evidence="1">
    <name type="scientific">marine sediment metagenome</name>
    <dbReference type="NCBI Taxonomy" id="412755"/>
    <lineage>
        <taxon>unclassified sequences</taxon>
        <taxon>metagenomes</taxon>
        <taxon>ecological metagenomes</taxon>
    </lineage>
</organism>
<protein>
    <submittedName>
        <fullName evidence="1">Uncharacterized protein</fullName>
    </submittedName>
</protein>